<dbReference type="EMBL" id="CM042047">
    <property type="protein sequence ID" value="KAI3769446.1"/>
    <property type="molecule type" value="Genomic_DNA"/>
</dbReference>
<comment type="caution">
    <text evidence="1">The sequence shown here is derived from an EMBL/GenBank/DDBJ whole genome shotgun (WGS) entry which is preliminary data.</text>
</comment>
<keyword evidence="2" id="KW-1185">Reference proteome</keyword>
<reference evidence="2" key="1">
    <citation type="journal article" date="2022" name="Mol. Ecol. Resour.">
        <title>The genomes of chicory, endive, great burdock and yacon provide insights into Asteraceae palaeo-polyploidization history and plant inulin production.</title>
        <authorList>
            <person name="Fan W."/>
            <person name="Wang S."/>
            <person name="Wang H."/>
            <person name="Wang A."/>
            <person name="Jiang F."/>
            <person name="Liu H."/>
            <person name="Zhao H."/>
            <person name="Xu D."/>
            <person name="Zhang Y."/>
        </authorList>
    </citation>
    <scope>NUCLEOTIDE SEQUENCE [LARGE SCALE GENOMIC DNA]</scope>
    <source>
        <strain evidence="2">cv. Niubang</strain>
    </source>
</reference>
<reference evidence="1 2" key="2">
    <citation type="journal article" date="2022" name="Mol. Ecol. Resour.">
        <title>The genomes of chicory, endive, great burdock and yacon provide insights into Asteraceae paleo-polyploidization history and plant inulin production.</title>
        <authorList>
            <person name="Fan W."/>
            <person name="Wang S."/>
            <person name="Wang H."/>
            <person name="Wang A."/>
            <person name="Jiang F."/>
            <person name="Liu H."/>
            <person name="Zhao H."/>
            <person name="Xu D."/>
            <person name="Zhang Y."/>
        </authorList>
    </citation>
    <scope>NUCLEOTIDE SEQUENCE [LARGE SCALE GENOMIC DNA]</scope>
    <source>
        <strain evidence="2">cv. Niubang</strain>
    </source>
</reference>
<protein>
    <submittedName>
        <fullName evidence="1">Uncharacterized protein</fullName>
    </submittedName>
</protein>
<accession>A0ACB9FEM6</accession>
<proteinExistence type="predicted"/>
<sequence>MQHEVAAKEIEGLEIGIEEEDGSLEATEIAGTVDVIIAADVEERTTKSSKEVCRETSSSLELEALVSLVTLAFLEGPKELTDGRLEPVVAAGLAVEETSCVVAEVEEWRERRERRVEIRTSLSSGLTSRER</sequence>
<dbReference type="Proteomes" id="UP001055879">
    <property type="component" value="Linkage Group LG01"/>
</dbReference>
<organism evidence="1 2">
    <name type="scientific">Arctium lappa</name>
    <name type="common">Greater burdock</name>
    <name type="synonym">Lappa major</name>
    <dbReference type="NCBI Taxonomy" id="4217"/>
    <lineage>
        <taxon>Eukaryota</taxon>
        <taxon>Viridiplantae</taxon>
        <taxon>Streptophyta</taxon>
        <taxon>Embryophyta</taxon>
        <taxon>Tracheophyta</taxon>
        <taxon>Spermatophyta</taxon>
        <taxon>Magnoliopsida</taxon>
        <taxon>eudicotyledons</taxon>
        <taxon>Gunneridae</taxon>
        <taxon>Pentapetalae</taxon>
        <taxon>asterids</taxon>
        <taxon>campanulids</taxon>
        <taxon>Asterales</taxon>
        <taxon>Asteraceae</taxon>
        <taxon>Carduoideae</taxon>
        <taxon>Cardueae</taxon>
        <taxon>Arctiinae</taxon>
        <taxon>Arctium</taxon>
    </lineage>
</organism>
<evidence type="ECO:0000313" key="1">
    <source>
        <dbReference type="EMBL" id="KAI3769446.1"/>
    </source>
</evidence>
<evidence type="ECO:0000313" key="2">
    <source>
        <dbReference type="Proteomes" id="UP001055879"/>
    </source>
</evidence>
<name>A0ACB9FEM6_ARCLA</name>
<gene>
    <name evidence="1" type="ORF">L6452_00548</name>
</gene>